<evidence type="ECO:0000313" key="2">
    <source>
        <dbReference type="EMBL" id="VFJ59426.1"/>
    </source>
</evidence>
<gene>
    <name evidence="2" type="ORF">BECKFM1743A_GA0114220_102374</name>
    <name evidence="4" type="ORF">BECKFM1743B_GA0114221_102204</name>
    <name evidence="3" type="ORF">BECKFM1743C_GA0114222_102504</name>
</gene>
<organism evidence="4">
    <name type="scientific">Candidatus Kentrum sp. FM</name>
    <dbReference type="NCBI Taxonomy" id="2126340"/>
    <lineage>
        <taxon>Bacteria</taxon>
        <taxon>Pseudomonadati</taxon>
        <taxon>Pseudomonadota</taxon>
        <taxon>Gammaproteobacteria</taxon>
        <taxon>Candidatus Kentrum</taxon>
    </lineage>
</organism>
<dbReference type="EMBL" id="CAADEZ010000237">
    <property type="protein sequence ID" value="VFJ59426.1"/>
    <property type="molecule type" value="Genomic_DNA"/>
</dbReference>
<proteinExistence type="predicted"/>
<dbReference type="AlphaFoldDB" id="A0A450W4R3"/>
<evidence type="ECO:0000256" key="1">
    <source>
        <dbReference type="SAM" id="MobiDB-lite"/>
    </source>
</evidence>
<name>A0A450W4R3_9GAMM</name>
<evidence type="ECO:0000313" key="4">
    <source>
        <dbReference type="EMBL" id="VFK12009.1"/>
    </source>
</evidence>
<feature type="region of interest" description="Disordered" evidence="1">
    <location>
        <begin position="75"/>
        <end position="96"/>
    </location>
</feature>
<dbReference type="EMBL" id="CAADFA010000250">
    <property type="protein sequence ID" value="VFJ59624.1"/>
    <property type="molecule type" value="Genomic_DNA"/>
</dbReference>
<evidence type="ECO:0000313" key="3">
    <source>
        <dbReference type="EMBL" id="VFJ59624.1"/>
    </source>
</evidence>
<feature type="compositionally biased region" description="Polar residues" evidence="1">
    <location>
        <begin position="75"/>
        <end position="85"/>
    </location>
</feature>
<dbReference type="EMBL" id="CAADFL010000220">
    <property type="protein sequence ID" value="VFK12009.1"/>
    <property type="molecule type" value="Genomic_DNA"/>
</dbReference>
<reference evidence="4" key="1">
    <citation type="submission" date="2019-02" db="EMBL/GenBank/DDBJ databases">
        <authorList>
            <person name="Gruber-Vodicka R. H."/>
            <person name="Seah K. B. B."/>
        </authorList>
    </citation>
    <scope>NUCLEOTIDE SEQUENCE</scope>
    <source>
        <strain evidence="2">BECK_BZ163</strain>
        <strain evidence="4">BECK_BZ164</strain>
        <strain evidence="3">BECK_BZ165</strain>
    </source>
</reference>
<accession>A0A450W4R3</accession>
<protein>
    <submittedName>
        <fullName evidence="4">Uncharacterized protein</fullName>
    </submittedName>
</protein>
<sequence>MFPGASFSTAPIGKQSVSDGNPYSESLFRTLKYLPGLSEQTLREYRTNPPVGVSIRRNEKLAKSREYHRTTLLINTGRGSLNMPNHASPVRETQPR</sequence>
<feature type="region of interest" description="Disordered" evidence="1">
    <location>
        <begin position="1"/>
        <end position="21"/>
    </location>
</feature>